<proteinExistence type="predicted"/>
<feature type="domain" description="Major facilitator superfamily (MFS) profile" evidence="8">
    <location>
        <begin position="36"/>
        <end position="489"/>
    </location>
</feature>
<feature type="region of interest" description="Disordered" evidence="6">
    <location>
        <begin position="1"/>
        <end position="32"/>
    </location>
</feature>
<reference evidence="9" key="2">
    <citation type="submission" date="2020-09" db="EMBL/GenBank/DDBJ databases">
        <authorList>
            <person name="Sun Q."/>
            <person name="Ohkuma M."/>
        </authorList>
    </citation>
    <scope>NUCLEOTIDE SEQUENCE</scope>
    <source>
        <strain evidence="9">JCM 5069</strain>
    </source>
</reference>
<gene>
    <name evidence="9" type="ORF">GCM10018793_22780</name>
</gene>
<keyword evidence="3 7" id="KW-1133">Transmembrane helix</keyword>
<dbReference type="PROSITE" id="PS50850">
    <property type="entry name" value="MFS"/>
    <property type="match status" value="1"/>
</dbReference>
<dbReference type="Pfam" id="PF07690">
    <property type="entry name" value="MFS_1"/>
    <property type="match status" value="1"/>
</dbReference>
<keyword evidence="2 7" id="KW-0812">Transmembrane</keyword>
<dbReference type="GO" id="GO:0046677">
    <property type="term" value="P:response to antibiotic"/>
    <property type="evidence" value="ECO:0007669"/>
    <property type="project" value="UniProtKB-KW"/>
</dbReference>
<accession>A0A919G2Y3</accession>
<dbReference type="InterPro" id="IPR011701">
    <property type="entry name" value="MFS"/>
</dbReference>
<organism evidence="9 10">
    <name type="scientific">Streptomyces sulfonofaciens</name>
    <dbReference type="NCBI Taxonomy" id="68272"/>
    <lineage>
        <taxon>Bacteria</taxon>
        <taxon>Bacillati</taxon>
        <taxon>Actinomycetota</taxon>
        <taxon>Actinomycetes</taxon>
        <taxon>Kitasatosporales</taxon>
        <taxon>Streptomycetaceae</taxon>
        <taxon>Streptomyces</taxon>
    </lineage>
</organism>
<dbReference type="SUPFAM" id="SSF103473">
    <property type="entry name" value="MFS general substrate transporter"/>
    <property type="match status" value="1"/>
</dbReference>
<dbReference type="CDD" id="cd17321">
    <property type="entry name" value="MFS_MMR_MDR_like"/>
    <property type="match status" value="1"/>
</dbReference>
<dbReference type="InterPro" id="IPR036259">
    <property type="entry name" value="MFS_trans_sf"/>
</dbReference>
<dbReference type="PANTHER" id="PTHR42718:SF49">
    <property type="entry name" value="EXPORT PROTEIN"/>
    <property type="match status" value="1"/>
</dbReference>
<comment type="caution">
    <text evidence="9">The sequence shown here is derived from an EMBL/GenBank/DDBJ whole genome shotgun (WGS) entry which is preliminary data.</text>
</comment>
<comment type="subcellular location">
    <subcellularLocation>
        <location evidence="1">Cell membrane</location>
        <topology evidence="1">Multi-pass membrane protein</topology>
    </subcellularLocation>
</comment>
<dbReference type="EMBL" id="BNCD01000005">
    <property type="protein sequence ID" value="GHH76623.1"/>
    <property type="molecule type" value="Genomic_DNA"/>
</dbReference>
<feature type="transmembrane region" description="Helical" evidence="7">
    <location>
        <begin position="35"/>
        <end position="54"/>
    </location>
</feature>
<evidence type="ECO:0000256" key="5">
    <source>
        <dbReference type="ARBA" id="ARBA00023251"/>
    </source>
</evidence>
<protein>
    <submittedName>
        <fullName evidence="9">MFS transporter</fullName>
    </submittedName>
</protein>
<evidence type="ECO:0000313" key="10">
    <source>
        <dbReference type="Proteomes" id="UP000603708"/>
    </source>
</evidence>
<feature type="transmembrane region" description="Helical" evidence="7">
    <location>
        <begin position="248"/>
        <end position="268"/>
    </location>
</feature>
<feature type="transmembrane region" description="Helical" evidence="7">
    <location>
        <begin position="223"/>
        <end position="242"/>
    </location>
</feature>
<feature type="transmembrane region" description="Helical" evidence="7">
    <location>
        <begin position="288"/>
        <end position="310"/>
    </location>
</feature>
<keyword evidence="4 7" id="KW-0472">Membrane</keyword>
<evidence type="ECO:0000256" key="4">
    <source>
        <dbReference type="ARBA" id="ARBA00023136"/>
    </source>
</evidence>
<feature type="transmembrane region" description="Helical" evidence="7">
    <location>
        <begin position="325"/>
        <end position="341"/>
    </location>
</feature>
<feature type="transmembrane region" description="Helical" evidence="7">
    <location>
        <begin position="465"/>
        <end position="484"/>
    </location>
</feature>
<evidence type="ECO:0000256" key="1">
    <source>
        <dbReference type="ARBA" id="ARBA00004651"/>
    </source>
</evidence>
<dbReference type="Proteomes" id="UP000603708">
    <property type="component" value="Unassembled WGS sequence"/>
</dbReference>
<evidence type="ECO:0000256" key="2">
    <source>
        <dbReference type="ARBA" id="ARBA00022692"/>
    </source>
</evidence>
<feature type="transmembrane region" description="Helical" evidence="7">
    <location>
        <begin position="133"/>
        <end position="153"/>
    </location>
</feature>
<evidence type="ECO:0000256" key="7">
    <source>
        <dbReference type="SAM" id="Phobius"/>
    </source>
</evidence>
<sequence length="495" mass="49532">MARPVRTTRRPAPGPVQKATGDTASAVPPPVPRPGATLALTSAATAVALMTYTAPMVTLSDTAASLGSPLSAQAWLLNGAPLGLSALLLVAGSLADDYGRRRIFLFGTLALGVTTALGALASDTWLFVLARVAQGAASAAVLASSLGLLVHAFPGAHSRIRATGVWGAFVSGGIATGPLLAGGLATVDWRWAYVVLGLAALLVAVLGRGALTESRAPRPSRPDLAGSIALGLALVALLAALTLGRDGWARPSVVLLLLASVLLAAAFAVVERRSSAPMLDLGLLRRPLFLAASSGALFTGLAVIGPYSFLPTLLQGTLGLTPLDTAWLFLIWAGTSFVVALQSRRLLQSPRLAGRISARHQLALGFVLHAAGMLAMLGAAGAGSWTRLLPGLFVTGAGSGLLNAGLPLLAVESVPADRAAMGSGANNTARYIGSSAGVALTIAVATAMGTGSRGGTAALAHGTDVALVVSAGLSALAAAGMLLLRERGRAAGPVG</sequence>
<dbReference type="RefSeq" id="WP_189930827.1">
    <property type="nucleotide sequence ID" value="NZ_BNCD01000005.1"/>
</dbReference>
<dbReference type="GO" id="GO:0022857">
    <property type="term" value="F:transmembrane transporter activity"/>
    <property type="evidence" value="ECO:0007669"/>
    <property type="project" value="InterPro"/>
</dbReference>
<keyword evidence="10" id="KW-1185">Reference proteome</keyword>
<feature type="transmembrane region" description="Helical" evidence="7">
    <location>
        <begin position="191"/>
        <end position="211"/>
    </location>
</feature>
<dbReference type="AlphaFoldDB" id="A0A919G2Y3"/>
<feature type="transmembrane region" description="Helical" evidence="7">
    <location>
        <begin position="165"/>
        <end position="185"/>
    </location>
</feature>
<evidence type="ECO:0000313" key="9">
    <source>
        <dbReference type="EMBL" id="GHH76623.1"/>
    </source>
</evidence>
<feature type="transmembrane region" description="Helical" evidence="7">
    <location>
        <begin position="431"/>
        <end position="450"/>
    </location>
</feature>
<feature type="transmembrane region" description="Helical" evidence="7">
    <location>
        <begin position="388"/>
        <end position="410"/>
    </location>
</feature>
<dbReference type="InterPro" id="IPR020846">
    <property type="entry name" value="MFS_dom"/>
</dbReference>
<evidence type="ECO:0000259" key="8">
    <source>
        <dbReference type="PROSITE" id="PS50850"/>
    </source>
</evidence>
<dbReference type="Gene3D" id="1.20.1250.20">
    <property type="entry name" value="MFS general substrate transporter like domains"/>
    <property type="match status" value="1"/>
</dbReference>
<feature type="transmembrane region" description="Helical" evidence="7">
    <location>
        <begin position="103"/>
        <end position="121"/>
    </location>
</feature>
<name>A0A919G2Y3_9ACTN</name>
<evidence type="ECO:0000256" key="3">
    <source>
        <dbReference type="ARBA" id="ARBA00022989"/>
    </source>
</evidence>
<dbReference type="GO" id="GO:0005886">
    <property type="term" value="C:plasma membrane"/>
    <property type="evidence" value="ECO:0007669"/>
    <property type="project" value="UniProtKB-SubCell"/>
</dbReference>
<dbReference type="PANTHER" id="PTHR42718">
    <property type="entry name" value="MAJOR FACILITATOR SUPERFAMILY MULTIDRUG TRANSPORTER MFSC"/>
    <property type="match status" value="1"/>
</dbReference>
<feature type="transmembrane region" description="Helical" evidence="7">
    <location>
        <begin position="362"/>
        <end position="382"/>
    </location>
</feature>
<reference evidence="9" key="1">
    <citation type="journal article" date="2014" name="Int. J. Syst. Evol. Microbiol.">
        <title>Complete genome sequence of Corynebacterium casei LMG S-19264T (=DSM 44701T), isolated from a smear-ripened cheese.</title>
        <authorList>
            <consortium name="US DOE Joint Genome Institute (JGI-PGF)"/>
            <person name="Walter F."/>
            <person name="Albersmeier A."/>
            <person name="Kalinowski J."/>
            <person name="Ruckert C."/>
        </authorList>
    </citation>
    <scope>NUCLEOTIDE SEQUENCE</scope>
    <source>
        <strain evidence="9">JCM 5069</strain>
    </source>
</reference>
<feature type="transmembrane region" description="Helical" evidence="7">
    <location>
        <begin position="74"/>
        <end position="91"/>
    </location>
</feature>
<keyword evidence="5" id="KW-0046">Antibiotic resistance</keyword>
<evidence type="ECO:0000256" key="6">
    <source>
        <dbReference type="SAM" id="MobiDB-lite"/>
    </source>
</evidence>